<name>A0A9D5H3A5_9LILI</name>
<evidence type="ECO:0008006" key="4">
    <source>
        <dbReference type="Google" id="ProtNLM"/>
    </source>
</evidence>
<protein>
    <recommendedName>
        <fullName evidence="4">Pentatricopeptide repeat-containing protein</fullName>
    </recommendedName>
</protein>
<organism evidence="2 3">
    <name type="scientific">Dioscorea zingiberensis</name>
    <dbReference type="NCBI Taxonomy" id="325984"/>
    <lineage>
        <taxon>Eukaryota</taxon>
        <taxon>Viridiplantae</taxon>
        <taxon>Streptophyta</taxon>
        <taxon>Embryophyta</taxon>
        <taxon>Tracheophyta</taxon>
        <taxon>Spermatophyta</taxon>
        <taxon>Magnoliopsida</taxon>
        <taxon>Liliopsida</taxon>
        <taxon>Dioscoreales</taxon>
        <taxon>Dioscoreaceae</taxon>
        <taxon>Dioscorea</taxon>
    </lineage>
</organism>
<dbReference type="InterPro" id="IPR044190">
    <property type="entry name" value="THA8-like"/>
</dbReference>
<dbReference type="AlphaFoldDB" id="A0A9D5H3A5"/>
<dbReference type="EMBL" id="JAGGNH010000011">
    <property type="protein sequence ID" value="KAJ0961682.1"/>
    <property type="molecule type" value="Genomic_DNA"/>
</dbReference>
<dbReference type="Gene3D" id="1.25.40.10">
    <property type="entry name" value="Tetratricopeptide repeat domain"/>
    <property type="match status" value="1"/>
</dbReference>
<keyword evidence="1" id="KW-0677">Repeat</keyword>
<proteinExistence type="predicted"/>
<dbReference type="InterPro" id="IPR011990">
    <property type="entry name" value="TPR-like_helical_dom_sf"/>
</dbReference>
<evidence type="ECO:0000313" key="3">
    <source>
        <dbReference type="Proteomes" id="UP001085076"/>
    </source>
</evidence>
<sequence length="211" mass="24566">MRDRAKNQKPVQRGRYLSVEAIQAVQALKRGWRMGNRESLEMAMAARVRRLVKRDMMAVLGELQSQGEALLALQVFEEVRKEHWYKPRLSVYVNMIIVLASNGLYKEVDQICSYLKKEHWEADIEGFNSLLKTLLEFDFTQTAMDCFRLMKLWESEPDDLTYRILIQGLESKGEMDLAVAVREEAEEHFGRSLDFLDEKEETASANECRPL</sequence>
<comment type="caution">
    <text evidence="2">The sequence shown here is derived from an EMBL/GenBank/DDBJ whole genome shotgun (WGS) entry which is preliminary data.</text>
</comment>
<gene>
    <name evidence="2" type="ORF">J5N97_000001</name>
</gene>
<dbReference type="Proteomes" id="UP001085076">
    <property type="component" value="Unassembled WGS sequence"/>
</dbReference>
<dbReference type="GO" id="GO:0000373">
    <property type="term" value="P:Group II intron splicing"/>
    <property type="evidence" value="ECO:0007669"/>
    <property type="project" value="InterPro"/>
</dbReference>
<evidence type="ECO:0000256" key="1">
    <source>
        <dbReference type="ARBA" id="ARBA00022737"/>
    </source>
</evidence>
<keyword evidence="3" id="KW-1185">Reference proteome</keyword>
<dbReference type="PANTHER" id="PTHR47594">
    <property type="entry name" value="PPR CONTAINING PLANT-LIKE PROTEIN"/>
    <property type="match status" value="1"/>
</dbReference>
<accession>A0A9D5H3A5</accession>
<dbReference type="GO" id="GO:0009658">
    <property type="term" value="P:chloroplast organization"/>
    <property type="evidence" value="ECO:0007669"/>
    <property type="project" value="InterPro"/>
</dbReference>
<dbReference type="GO" id="GO:0003723">
    <property type="term" value="F:RNA binding"/>
    <property type="evidence" value="ECO:0007669"/>
    <property type="project" value="InterPro"/>
</dbReference>
<dbReference type="Pfam" id="PF13041">
    <property type="entry name" value="PPR_2"/>
    <property type="match status" value="1"/>
</dbReference>
<dbReference type="InterPro" id="IPR002885">
    <property type="entry name" value="PPR_rpt"/>
</dbReference>
<evidence type="ECO:0000313" key="2">
    <source>
        <dbReference type="EMBL" id="KAJ0961682.1"/>
    </source>
</evidence>
<reference evidence="2 3" key="1">
    <citation type="journal article" date="2022" name="Hortic Res">
        <title>The genome of Dioscorea zingiberensis sheds light on the biosynthesis, origin and evolution of the medicinally important diosgenin saponins.</title>
        <authorList>
            <person name="Li Y."/>
            <person name="Tan C."/>
            <person name="Li Z."/>
            <person name="Guo J."/>
            <person name="Li S."/>
            <person name="Chen X."/>
            <person name="Wang C."/>
            <person name="Dai X."/>
            <person name="Yang H."/>
            <person name="Song W."/>
            <person name="Hou L."/>
            <person name="Xu J."/>
            <person name="Tong Z."/>
            <person name="Xu A."/>
            <person name="Yuan X."/>
            <person name="Wang W."/>
            <person name="Yang Q."/>
            <person name="Chen L."/>
            <person name="Sun Z."/>
            <person name="Wang K."/>
            <person name="Pan B."/>
            <person name="Chen J."/>
            <person name="Bao Y."/>
            <person name="Liu F."/>
            <person name="Qi X."/>
            <person name="Gang D.R."/>
            <person name="Wen J."/>
            <person name="Li J."/>
        </authorList>
    </citation>
    <scope>NUCLEOTIDE SEQUENCE [LARGE SCALE GENOMIC DNA]</scope>
    <source>
        <strain evidence="2">Dzin_1.0</strain>
    </source>
</reference>
<dbReference type="OrthoDB" id="662260at2759"/>
<dbReference type="PANTHER" id="PTHR47594:SF4">
    <property type="entry name" value="OS04G0475500 PROTEIN"/>
    <property type="match status" value="1"/>
</dbReference>